<accession>L7UJH6</accession>
<dbReference type="STRING" id="1278073.MYSTI_06885"/>
<proteinExistence type="predicted"/>
<gene>
    <name evidence="1" type="ordered locus">MYSTI_06885</name>
</gene>
<sequence>MSPKDIDIAAETATSFINDYLIKHGNFTPDDEVDVDVLGSLRFSFYRAMPDRQAPGTIVYSFMYGTKFQENSPELQKLVQQSMDALKQAHPEVFRFKSLIELDPADY</sequence>
<dbReference type="RefSeq" id="WP_015352412.1">
    <property type="nucleotide sequence ID" value="NC_020126.1"/>
</dbReference>
<dbReference type="HOGENOM" id="CLU_2274330_0_0_7"/>
<protein>
    <submittedName>
        <fullName evidence="1">Uncharacterized protein</fullName>
    </submittedName>
</protein>
<dbReference type="OrthoDB" id="5384655at2"/>
<name>L7UJH6_MYXSD</name>
<dbReference type="PATRIC" id="fig|1278073.3.peg.6991"/>
<organism evidence="1 2">
    <name type="scientific">Myxococcus stipitatus (strain DSM 14675 / JCM 12634 / Mx s8)</name>
    <dbReference type="NCBI Taxonomy" id="1278073"/>
    <lineage>
        <taxon>Bacteria</taxon>
        <taxon>Pseudomonadati</taxon>
        <taxon>Myxococcota</taxon>
        <taxon>Myxococcia</taxon>
        <taxon>Myxococcales</taxon>
        <taxon>Cystobacterineae</taxon>
        <taxon>Myxococcaceae</taxon>
        <taxon>Myxococcus</taxon>
    </lineage>
</organism>
<dbReference type="AlphaFoldDB" id="L7UJH6"/>
<reference evidence="1 2" key="1">
    <citation type="journal article" date="2013" name="Genome Announc.">
        <title>Complete genome sequence of Myxococcus stipitatus strain DSM 14675, a fruiting myxobacterium.</title>
        <authorList>
            <person name="Huntley S."/>
            <person name="Kneip S."/>
            <person name="Treuner-Lange A."/>
            <person name="Sogaard-Andersen L."/>
        </authorList>
    </citation>
    <scope>NUCLEOTIDE SEQUENCE [LARGE SCALE GENOMIC DNA]</scope>
    <source>
        <strain evidence="2">DSM 14675 / JCM 12634 / Mx s8</strain>
    </source>
</reference>
<dbReference type="Proteomes" id="UP000011131">
    <property type="component" value="Chromosome"/>
</dbReference>
<keyword evidence="2" id="KW-1185">Reference proteome</keyword>
<dbReference type="EMBL" id="CP004025">
    <property type="protein sequence ID" value="AGC48158.1"/>
    <property type="molecule type" value="Genomic_DNA"/>
</dbReference>
<dbReference type="KEGG" id="msd:MYSTI_06885"/>
<evidence type="ECO:0000313" key="1">
    <source>
        <dbReference type="EMBL" id="AGC48158.1"/>
    </source>
</evidence>
<evidence type="ECO:0000313" key="2">
    <source>
        <dbReference type="Proteomes" id="UP000011131"/>
    </source>
</evidence>